<name>A0A4Z1J569_9HELO</name>
<evidence type="ECO:0000313" key="2">
    <source>
        <dbReference type="EMBL" id="TGO68726.1"/>
    </source>
</evidence>
<proteinExistence type="predicted"/>
<feature type="region of interest" description="Disordered" evidence="1">
    <location>
        <begin position="50"/>
        <end position="72"/>
    </location>
</feature>
<dbReference type="EMBL" id="PQXM01000810">
    <property type="protein sequence ID" value="TGO68726.1"/>
    <property type="molecule type" value="Genomic_DNA"/>
</dbReference>
<evidence type="ECO:0000256" key="1">
    <source>
        <dbReference type="SAM" id="MobiDB-lite"/>
    </source>
</evidence>
<dbReference type="Proteomes" id="UP000297229">
    <property type="component" value="Unassembled WGS sequence"/>
</dbReference>
<comment type="caution">
    <text evidence="2">The sequence shown here is derived from an EMBL/GenBank/DDBJ whole genome shotgun (WGS) entry which is preliminary data.</text>
</comment>
<gene>
    <name evidence="2" type="ORF">BELL_0812g00030</name>
</gene>
<organism evidence="2 3">
    <name type="scientific">Botrytis elliptica</name>
    <dbReference type="NCBI Taxonomy" id="278938"/>
    <lineage>
        <taxon>Eukaryota</taxon>
        <taxon>Fungi</taxon>
        <taxon>Dikarya</taxon>
        <taxon>Ascomycota</taxon>
        <taxon>Pezizomycotina</taxon>
        <taxon>Leotiomycetes</taxon>
        <taxon>Helotiales</taxon>
        <taxon>Sclerotiniaceae</taxon>
        <taxon>Botrytis</taxon>
    </lineage>
</organism>
<accession>A0A4Z1J569</accession>
<keyword evidence="3" id="KW-1185">Reference proteome</keyword>
<protein>
    <submittedName>
        <fullName evidence="2">Uncharacterized protein</fullName>
    </submittedName>
</protein>
<sequence length="72" mass="8008">MTVLDGDGDFSSTNSGLPFRASRLSGRYLGKTAEKYQVKKRTGEWWSRTGGELASWGEPKRDEESKGCMGEM</sequence>
<dbReference type="AlphaFoldDB" id="A0A4Z1J569"/>
<evidence type="ECO:0000313" key="3">
    <source>
        <dbReference type="Proteomes" id="UP000297229"/>
    </source>
</evidence>
<reference evidence="2 3" key="1">
    <citation type="submission" date="2017-12" db="EMBL/GenBank/DDBJ databases">
        <title>Comparative genomics of Botrytis spp.</title>
        <authorList>
            <person name="Valero-Jimenez C.A."/>
            <person name="Tapia P."/>
            <person name="Veloso J."/>
            <person name="Silva-Moreno E."/>
            <person name="Staats M."/>
            <person name="Valdes J.H."/>
            <person name="Van Kan J.A.L."/>
        </authorList>
    </citation>
    <scope>NUCLEOTIDE SEQUENCE [LARGE SCALE GENOMIC DNA]</scope>
    <source>
        <strain evidence="2 3">Be9601</strain>
    </source>
</reference>